<feature type="signal peptide" evidence="9">
    <location>
        <begin position="1"/>
        <end position="21"/>
    </location>
</feature>
<keyword evidence="6" id="KW-0677">Repeat</keyword>
<feature type="disulfide bond" evidence="8">
    <location>
        <begin position="79"/>
        <end position="88"/>
    </location>
</feature>
<accession>A0AAW0P2D5</accession>
<feature type="chain" id="PRO_5043384908" description="EGF-like domain-containing protein" evidence="9">
    <location>
        <begin position="22"/>
        <end position="195"/>
    </location>
</feature>
<dbReference type="InterPro" id="IPR049883">
    <property type="entry name" value="NOTCH1_EGF-like"/>
</dbReference>
<dbReference type="PROSITE" id="PS01187">
    <property type="entry name" value="EGF_CA"/>
    <property type="match status" value="1"/>
</dbReference>
<dbReference type="InterPro" id="IPR000152">
    <property type="entry name" value="EGF-type_Asp/Asn_hydroxyl_site"/>
</dbReference>
<dbReference type="PROSITE" id="PS00022">
    <property type="entry name" value="EGF_1"/>
    <property type="match status" value="1"/>
</dbReference>
<name>A0AAW0P2D5_9GOBI</name>
<dbReference type="InterPro" id="IPR001881">
    <property type="entry name" value="EGF-like_Ca-bd_dom"/>
</dbReference>
<dbReference type="Gene3D" id="2.10.25.10">
    <property type="entry name" value="Laminin"/>
    <property type="match status" value="3"/>
</dbReference>
<organism evidence="11 12">
    <name type="scientific">Mugilogobius chulae</name>
    <name type="common">yellowstripe goby</name>
    <dbReference type="NCBI Taxonomy" id="88201"/>
    <lineage>
        <taxon>Eukaryota</taxon>
        <taxon>Metazoa</taxon>
        <taxon>Chordata</taxon>
        <taxon>Craniata</taxon>
        <taxon>Vertebrata</taxon>
        <taxon>Euteleostomi</taxon>
        <taxon>Actinopterygii</taxon>
        <taxon>Neopterygii</taxon>
        <taxon>Teleostei</taxon>
        <taxon>Neoteleostei</taxon>
        <taxon>Acanthomorphata</taxon>
        <taxon>Gobiaria</taxon>
        <taxon>Gobiiformes</taxon>
        <taxon>Gobioidei</taxon>
        <taxon>Gobiidae</taxon>
        <taxon>Gobionellinae</taxon>
        <taxon>Mugilogobius</taxon>
    </lineage>
</organism>
<evidence type="ECO:0000256" key="3">
    <source>
        <dbReference type="ARBA" id="ARBA00022530"/>
    </source>
</evidence>
<evidence type="ECO:0000256" key="7">
    <source>
        <dbReference type="ARBA" id="ARBA00023157"/>
    </source>
</evidence>
<keyword evidence="3" id="KW-0964">Secreted</keyword>
<dbReference type="FunFam" id="2.10.25.10:FF:000010">
    <property type="entry name" value="Pro-epidermal growth factor"/>
    <property type="match status" value="1"/>
</dbReference>
<feature type="domain" description="EGF-like" evidence="10">
    <location>
        <begin position="91"/>
        <end position="124"/>
    </location>
</feature>
<dbReference type="InterPro" id="IPR009030">
    <property type="entry name" value="Growth_fac_rcpt_cys_sf"/>
</dbReference>
<dbReference type="PROSITE" id="PS00010">
    <property type="entry name" value="ASX_HYDROXYL"/>
    <property type="match status" value="1"/>
</dbReference>
<dbReference type="SUPFAM" id="SSF57184">
    <property type="entry name" value="Growth factor receptor domain"/>
    <property type="match status" value="1"/>
</dbReference>
<proteinExistence type="inferred from homology"/>
<keyword evidence="12" id="KW-1185">Reference proteome</keyword>
<dbReference type="EMBL" id="JBBPFD010000010">
    <property type="protein sequence ID" value="KAK7910042.1"/>
    <property type="molecule type" value="Genomic_DNA"/>
</dbReference>
<keyword evidence="5 9" id="KW-0732">Signal</keyword>
<sequence length="195" mass="21600">MFPRLWLALVPVWSAWSGSSGQRVDSWNDLRGVLSDGLCRYGNTLQCCWGWNLEHNRCKPHCPHGCKHGECVSPGQCRCEPGFTGKTCNQDLNECGLKPRPCKHRCMNTVGSYKCYCSDGYRLQPDGSCKNMHTCFHANCQYGCEVLKGRVRCTCPSPGLQLGPDQRTCVDINEYSATSTGVTAALIKTQDPSVL</sequence>
<evidence type="ECO:0000256" key="1">
    <source>
        <dbReference type="ARBA" id="ARBA00004498"/>
    </source>
</evidence>
<dbReference type="FunFam" id="2.10.25.10:FF:000187">
    <property type="entry name" value="nephronectin isoform X1"/>
    <property type="match status" value="1"/>
</dbReference>
<protein>
    <recommendedName>
        <fullName evidence="10">EGF-like domain-containing protein</fullName>
    </recommendedName>
</protein>
<evidence type="ECO:0000256" key="2">
    <source>
        <dbReference type="ARBA" id="ARBA00006127"/>
    </source>
</evidence>
<dbReference type="InterPro" id="IPR018097">
    <property type="entry name" value="EGF_Ca-bd_CS"/>
</dbReference>
<keyword evidence="4 8" id="KW-0245">EGF-like domain</keyword>
<gene>
    <name evidence="11" type="ORF">WMY93_014726</name>
</gene>
<dbReference type="SMART" id="SM00179">
    <property type="entry name" value="EGF_CA"/>
    <property type="match status" value="1"/>
</dbReference>
<comment type="caution">
    <text evidence="8">Lacks conserved residue(s) required for the propagation of feature annotation.</text>
</comment>
<reference evidence="12" key="1">
    <citation type="submission" date="2024-04" db="EMBL/GenBank/DDBJ databases">
        <title>Salinicola lusitanus LLJ914,a marine bacterium isolated from the Okinawa Trough.</title>
        <authorList>
            <person name="Li J."/>
        </authorList>
    </citation>
    <scope>NUCLEOTIDE SEQUENCE [LARGE SCALE GENOMIC DNA]</scope>
</reference>
<dbReference type="PANTHER" id="PTHR24050">
    <property type="entry name" value="PA14 DOMAIN-CONTAINING PROTEIN"/>
    <property type="match status" value="1"/>
</dbReference>
<dbReference type="InterPro" id="IPR000742">
    <property type="entry name" value="EGF"/>
</dbReference>
<evidence type="ECO:0000256" key="4">
    <source>
        <dbReference type="ARBA" id="ARBA00022536"/>
    </source>
</evidence>
<comment type="caution">
    <text evidence="11">The sequence shown here is derived from an EMBL/GenBank/DDBJ whole genome shotgun (WGS) entry which is preliminary data.</text>
</comment>
<dbReference type="InterPro" id="IPR052235">
    <property type="entry name" value="Nephronectin_domain"/>
</dbReference>
<dbReference type="Pfam" id="PF07645">
    <property type="entry name" value="EGF_CA"/>
    <property type="match status" value="1"/>
</dbReference>
<dbReference type="PROSITE" id="PS50026">
    <property type="entry name" value="EGF_3"/>
    <property type="match status" value="2"/>
</dbReference>
<evidence type="ECO:0000256" key="5">
    <source>
        <dbReference type="ARBA" id="ARBA00022729"/>
    </source>
</evidence>
<comment type="subcellular location">
    <subcellularLocation>
        <location evidence="1">Secreted</location>
        <location evidence="1">Extracellular space</location>
        <location evidence="1">Extracellular matrix</location>
    </subcellularLocation>
</comment>
<dbReference type="AlphaFoldDB" id="A0AAW0P2D5"/>
<evidence type="ECO:0000256" key="6">
    <source>
        <dbReference type="ARBA" id="ARBA00022737"/>
    </source>
</evidence>
<dbReference type="PROSITE" id="PS01186">
    <property type="entry name" value="EGF_2"/>
    <property type="match status" value="1"/>
</dbReference>
<dbReference type="SMART" id="SM00181">
    <property type="entry name" value="EGF"/>
    <property type="match status" value="3"/>
</dbReference>
<dbReference type="Proteomes" id="UP001460270">
    <property type="component" value="Unassembled WGS sequence"/>
</dbReference>
<dbReference type="PANTHER" id="PTHR24050:SF19">
    <property type="entry name" value="NEPHRONECTIN"/>
    <property type="match status" value="1"/>
</dbReference>
<evidence type="ECO:0000256" key="8">
    <source>
        <dbReference type="PROSITE-ProRule" id="PRU00076"/>
    </source>
</evidence>
<comment type="similarity">
    <text evidence="2">Belongs to the fibulin family.</text>
</comment>
<dbReference type="InterPro" id="IPR026823">
    <property type="entry name" value="cEGF"/>
</dbReference>
<dbReference type="GO" id="GO:0005509">
    <property type="term" value="F:calcium ion binding"/>
    <property type="evidence" value="ECO:0007669"/>
    <property type="project" value="InterPro"/>
</dbReference>
<dbReference type="Pfam" id="PF12662">
    <property type="entry name" value="cEGF"/>
    <property type="match status" value="1"/>
</dbReference>
<keyword evidence="3" id="KW-0272">Extracellular matrix</keyword>
<evidence type="ECO:0000313" key="12">
    <source>
        <dbReference type="Proteomes" id="UP001460270"/>
    </source>
</evidence>
<feature type="domain" description="EGF-like" evidence="10">
    <location>
        <begin position="54"/>
        <end position="89"/>
    </location>
</feature>
<evidence type="ECO:0000259" key="10">
    <source>
        <dbReference type="PROSITE" id="PS50026"/>
    </source>
</evidence>
<evidence type="ECO:0000256" key="9">
    <source>
        <dbReference type="SAM" id="SignalP"/>
    </source>
</evidence>
<keyword evidence="7 8" id="KW-1015">Disulfide bond</keyword>
<evidence type="ECO:0000313" key="11">
    <source>
        <dbReference type="EMBL" id="KAK7910042.1"/>
    </source>
</evidence>